<accession>A0A5A7PB40</accession>
<protein>
    <submittedName>
        <fullName evidence="2">Uncharacterized protein</fullName>
    </submittedName>
</protein>
<dbReference type="Proteomes" id="UP000325081">
    <property type="component" value="Unassembled WGS sequence"/>
</dbReference>
<dbReference type="AlphaFoldDB" id="A0A5A7PB40"/>
<reference evidence="3" key="1">
    <citation type="journal article" date="2019" name="Curr. Biol.">
        <title>Genome Sequence of Striga asiatica Provides Insight into the Evolution of Plant Parasitism.</title>
        <authorList>
            <person name="Yoshida S."/>
            <person name="Kim S."/>
            <person name="Wafula E.K."/>
            <person name="Tanskanen J."/>
            <person name="Kim Y.M."/>
            <person name="Honaas L."/>
            <person name="Yang Z."/>
            <person name="Spallek T."/>
            <person name="Conn C.E."/>
            <person name="Ichihashi Y."/>
            <person name="Cheong K."/>
            <person name="Cui S."/>
            <person name="Der J.P."/>
            <person name="Gundlach H."/>
            <person name="Jiao Y."/>
            <person name="Hori C."/>
            <person name="Ishida J.K."/>
            <person name="Kasahara H."/>
            <person name="Kiba T."/>
            <person name="Kim M.S."/>
            <person name="Koo N."/>
            <person name="Laohavisit A."/>
            <person name="Lee Y.H."/>
            <person name="Lumba S."/>
            <person name="McCourt P."/>
            <person name="Mortimer J.C."/>
            <person name="Mutuku J.M."/>
            <person name="Nomura T."/>
            <person name="Sasaki-Sekimoto Y."/>
            <person name="Seto Y."/>
            <person name="Wang Y."/>
            <person name="Wakatake T."/>
            <person name="Sakakibara H."/>
            <person name="Demura T."/>
            <person name="Yamaguchi S."/>
            <person name="Yoneyama K."/>
            <person name="Manabe R.I."/>
            <person name="Nelson D.C."/>
            <person name="Schulman A.H."/>
            <person name="Timko M.P."/>
            <person name="dePamphilis C.W."/>
            <person name="Choi D."/>
            <person name="Shirasu K."/>
        </authorList>
    </citation>
    <scope>NUCLEOTIDE SEQUENCE [LARGE SCALE GENOMIC DNA]</scope>
    <source>
        <strain evidence="3">cv. UVA1</strain>
    </source>
</reference>
<comment type="caution">
    <text evidence="2">The sequence shown here is derived from an EMBL/GenBank/DDBJ whole genome shotgun (WGS) entry which is preliminary data.</text>
</comment>
<keyword evidence="3" id="KW-1185">Reference proteome</keyword>
<evidence type="ECO:0000313" key="3">
    <source>
        <dbReference type="Proteomes" id="UP000325081"/>
    </source>
</evidence>
<feature type="compositionally biased region" description="Basic and acidic residues" evidence="1">
    <location>
        <begin position="213"/>
        <end position="226"/>
    </location>
</feature>
<evidence type="ECO:0000313" key="2">
    <source>
        <dbReference type="EMBL" id="GER29940.1"/>
    </source>
</evidence>
<gene>
    <name evidence="2" type="ORF">STAS_05849</name>
</gene>
<proteinExistence type="predicted"/>
<evidence type="ECO:0000256" key="1">
    <source>
        <dbReference type="SAM" id="MobiDB-lite"/>
    </source>
</evidence>
<feature type="region of interest" description="Disordered" evidence="1">
    <location>
        <begin position="183"/>
        <end position="226"/>
    </location>
</feature>
<organism evidence="2 3">
    <name type="scientific">Striga asiatica</name>
    <name type="common">Asiatic witchweed</name>
    <name type="synonym">Buchnera asiatica</name>
    <dbReference type="NCBI Taxonomy" id="4170"/>
    <lineage>
        <taxon>Eukaryota</taxon>
        <taxon>Viridiplantae</taxon>
        <taxon>Streptophyta</taxon>
        <taxon>Embryophyta</taxon>
        <taxon>Tracheophyta</taxon>
        <taxon>Spermatophyta</taxon>
        <taxon>Magnoliopsida</taxon>
        <taxon>eudicotyledons</taxon>
        <taxon>Gunneridae</taxon>
        <taxon>Pentapetalae</taxon>
        <taxon>asterids</taxon>
        <taxon>lamiids</taxon>
        <taxon>Lamiales</taxon>
        <taxon>Orobanchaceae</taxon>
        <taxon>Buchnereae</taxon>
        <taxon>Striga</taxon>
    </lineage>
</organism>
<sequence>MGPSLLAGVTLPIELLWQRLRCLQAQQGVDQTALLSITTINFSLNLTNQPFQKRFPLTLQRDQIPLDPLVPDPPQNREIIANPLRQARREHPTNPLQFLLPRFTPNFTFLNHRFPGDSPRDVIEAVDQGQHAEDFVRFLLADLGGNLEAARGEELDDAHFADGPPVMAVRRPNVGGVVVRHQISGHGPGAVGEDDIHSSTADGEEMTTNDLQPSRREKIGPCRDEREARERWRESLMRWRWPIMGRERGLGGGFGLCCEECFLRRMKRESKGRASRRR</sequence>
<dbReference type="EMBL" id="BKCP01004294">
    <property type="protein sequence ID" value="GER29940.1"/>
    <property type="molecule type" value="Genomic_DNA"/>
</dbReference>
<name>A0A5A7PB40_STRAF</name>